<proteinExistence type="predicted"/>
<protein>
    <recommendedName>
        <fullName evidence="2">Sulfotransferase domain-containing protein</fullName>
    </recommendedName>
</protein>
<accession>A0A7S0AIF5</accession>
<name>A0A7S0AIF5_9STRA</name>
<dbReference type="EMBL" id="HBEJ01004318">
    <property type="protein sequence ID" value="CAD8363575.1"/>
    <property type="molecule type" value="Transcribed_RNA"/>
</dbReference>
<sequence>MFDFSVTAGAAVMAPDNEIELKPLTTSAPECCDDADHNEEARGGGESAIKDSLRQPRPLLLFAICVSVSVALISSSKFAITSKRVSTNDDDGAPRRPTFVRFYSPGHCGTRFLTEIFMTNDVTATLSSSSNFRQHQNQTSRQHYATSLYWNEDNLFLGPYTRTANLSLSQFQQHVGIERFLPITHMGELDIETTCFNRLERKCRAHIVPERVFKDDLNRLQLKNWNREGNTTELKRYLVEDRLPKLLKIMKYFGPKDGLNQLVKFGHTHIFYDLETYHREMLSHEFDVKWVRIRRKRINVARSFAQDSGGHRPDPCLSEAGVVICPFDKMSILKPSRIVWDAWTVFIQHLWFVDEIEARWRVFLKNQGDGRVEIFTLKFQENSDTINPADVDELAAFMNVASPREVMRRMPHLSHIAGKKMSESEMETEALQYAHTAPWCRQNDLESSVGFELDCSPDAY</sequence>
<dbReference type="AlphaFoldDB" id="A0A7S0AIF5"/>
<organism evidence="1">
    <name type="scientific">Minutocellus polymorphus</name>
    <dbReference type="NCBI Taxonomy" id="265543"/>
    <lineage>
        <taxon>Eukaryota</taxon>
        <taxon>Sar</taxon>
        <taxon>Stramenopiles</taxon>
        <taxon>Ochrophyta</taxon>
        <taxon>Bacillariophyta</taxon>
        <taxon>Mediophyceae</taxon>
        <taxon>Cymatosirophycidae</taxon>
        <taxon>Cymatosirales</taxon>
        <taxon>Cymatosiraceae</taxon>
        <taxon>Minutocellus</taxon>
    </lineage>
</organism>
<gene>
    <name evidence="1" type="ORF">MPOL1434_LOCUS2513</name>
</gene>
<reference evidence="1" key="1">
    <citation type="submission" date="2021-01" db="EMBL/GenBank/DDBJ databases">
        <authorList>
            <person name="Corre E."/>
            <person name="Pelletier E."/>
            <person name="Niang G."/>
            <person name="Scheremetjew M."/>
            <person name="Finn R."/>
            <person name="Kale V."/>
            <person name="Holt S."/>
            <person name="Cochrane G."/>
            <person name="Meng A."/>
            <person name="Brown T."/>
            <person name="Cohen L."/>
        </authorList>
    </citation>
    <scope>NUCLEOTIDE SEQUENCE</scope>
    <source>
        <strain evidence="1">CCMP3303</strain>
    </source>
</reference>
<evidence type="ECO:0008006" key="2">
    <source>
        <dbReference type="Google" id="ProtNLM"/>
    </source>
</evidence>
<evidence type="ECO:0000313" key="1">
    <source>
        <dbReference type="EMBL" id="CAD8363575.1"/>
    </source>
</evidence>